<gene>
    <name evidence="1" type="ORF">QBC46DRAFT_449625</name>
</gene>
<proteinExistence type="predicted"/>
<dbReference type="EMBL" id="MU853798">
    <property type="protein sequence ID" value="KAK3940251.1"/>
    <property type="molecule type" value="Genomic_DNA"/>
</dbReference>
<comment type="caution">
    <text evidence="1">The sequence shown here is derived from an EMBL/GenBank/DDBJ whole genome shotgun (WGS) entry which is preliminary data.</text>
</comment>
<evidence type="ECO:0000313" key="2">
    <source>
        <dbReference type="Proteomes" id="UP001303473"/>
    </source>
</evidence>
<sequence>MSIVQTGLLRKLYELAQDETEYKTSEFWQNYLRQAFDDTRTYSVTMPVTISALVWVECKSPSGDRIVTMQDGSEKLRGPASHLISFPCANVVRLALEPTPDAR</sequence>
<organism evidence="1 2">
    <name type="scientific">Diplogelasinospora grovesii</name>
    <dbReference type="NCBI Taxonomy" id="303347"/>
    <lineage>
        <taxon>Eukaryota</taxon>
        <taxon>Fungi</taxon>
        <taxon>Dikarya</taxon>
        <taxon>Ascomycota</taxon>
        <taxon>Pezizomycotina</taxon>
        <taxon>Sordariomycetes</taxon>
        <taxon>Sordariomycetidae</taxon>
        <taxon>Sordariales</taxon>
        <taxon>Diplogelasinosporaceae</taxon>
        <taxon>Diplogelasinospora</taxon>
    </lineage>
</organism>
<dbReference type="AlphaFoldDB" id="A0AAN6S563"/>
<evidence type="ECO:0000313" key="1">
    <source>
        <dbReference type="EMBL" id="KAK3940251.1"/>
    </source>
</evidence>
<reference evidence="2" key="1">
    <citation type="journal article" date="2023" name="Mol. Phylogenet. Evol.">
        <title>Genome-scale phylogeny and comparative genomics of the fungal order Sordariales.</title>
        <authorList>
            <person name="Hensen N."/>
            <person name="Bonometti L."/>
            <person name="Westerberg I."/>
            <person name="Brannstrom I.O."/>
            <person name="Guillou S."/>
            <person name="Cros-Aarteil S."/>
            <person name="Calhoun S."/>
            <person name="Haridas S."/>
            <person name="Kuo A."/>
            <person name="Mondo S."/>
            <person name="Pangilinan J."/>
            <person name="Riley R."/>
            <person name="LaButti K."/>
            <person name="Andreopoulos B."/>
            <person name="Lipzen A."/>
            <person name="Chen C."/>
            <person name="Yan M."/>
            <person name="Daum C."/>
            <person name="Ng V."/>
            <person name="Clum A."/>
            <person name="Steindorff A."/>
            <person name="Ohm R.A."/>
            <person name="Martin F."/>
            <person name="Silar P."/>
            <person name="Natvig D.O."/>
            <person name="Lalanne C."/>
            <person name="Gautier V."/>
            <person name="Ament-Velasquez S.L."/>
            <person name="Kruys A."/>
            <person name="Hutchinson M.I."/>
            <person name="Powell A.J."/>
            <person name="Barry K."/>
            <person name="Miller A.N."/>
            <person name="Grigoriev I.V."/>
            <person name="Debuchy R."/>
            <person name="Gladieux P."/>
            <person name="Hiltunen Thoren M."/>
            <person name="Johannesson H."/>
        </authorList>
    </citation>
    <scope>NUCLEOTIDE SEQUENCE [LARGE SCALE GENOMIC DNA]</scope>
    <source>
        <strain evidence="2">CBS 340.73</strain>
    </source>
</reference>
<accession>A0AAN6S563</accession>
<name>A0AAN6S563_9PEZI</name>
<dbReference type="Proteomes" id="UP001303473">
    <property type="component" value="Unassembled WGS sequence"/>
</dbReference>
<protein>
    <submittedName>
        <fullName evidence="1">Uncharacterized protein</fullName>
    </submittedName>
</protein>
<keyword evidence="2" id="KW-1185">Reference proteome</keyword>